<dbReference type="Proteomes" id="UP000761534">
    <property type="component" value="Unassembled WGS sequence"/>
</dbReference>
<name>A0A642UKQ2_9ASCO</name>
<dbReference type="SUPFAM" id="SSF57701">
    <property type="entry name" value="Zn2/Cys6 DNA-binding domain"/>
    <property type="match status" value="1"/>
</dbReference>
<evidence type="ECO:0000256" key="2">
    <source>
        <dbReference type="ARBA" id="ARBA00022723"/>
    </source>
</evidence>
<dbReference type="CDD" id="cd12148">
    <property type="entry name" value="fungal_TF_MHR"/>
    <property type="match status" value="1"/>
</dbReference>
<dbReference type="EMBL" id="SWFS01000492">
    <property type="protein sequence ID" value="KAA8900893.1"/>
    <property type="molecule type" value="Genomic_DNA"/>
</dbReference>
<proteinExistence type="predicted"/>
<comment type="subcellular location">
    <subcellularLocation>
        <location evidence="1">Nucleus</location>
    </subcellularLocation>
</comment>
<dbReference type="GO" id="GO:0003677">
    <property type="term" value="F:DNA binding"/>
    <property type="evidence" value="ECO:0007669"/>
    <property type="project" value="InterPro"/>
</dbReference>
<evidence type="ECO:0000256" key="1">
    <source>
        <dbReference type="ARBA" id="ARBA00004123"/>
    </source>
</evidence>
<keyword evidence="4" id="KW-0804">Transcription</keyword>
<dbReference type="PANTHER" id="PTHR47338:SF28">
    <property type="entry name" value="C6 TRANSCRIPTION FACTOR"/>
    <property type="match status" value="1"/>
</dbReference>
<evidence type="ECO:0000256" key="6">
    <source>
        <dbReference type="SAM" id="Coils"/>
    </source>
</evidence>
<dbReference type="OrthoDB" id="5600212at2759"/>
<evidence type="ECO:0000313" key="9">
    <source>
        <dbReference type="EMBL" id="KAA8900893.1"/>
    </source>
</evidence>
<sequence length="671" mass="76163">MNDGSAQRTKRQKTASDNEESNDEVADRPSGSCETCKVRKVKCDRARPACNWCTKNQVECVYKNRRKPGLRPGFGKELTTRLSVVEERLAEQASELAQVRARMDQMDTNNNNPPMHQTPANPPNGESCCETEGGEYPAAGVAFELIDLYFQRLHAQFPVLHPQETRNALKRVVQTGGGWPMLLHSVVAVSLRCLDEGRLSGAQRKRYHENCRNRVVLQSLNITTIDALQALVILAYDMVGVSNGPPTWGILALITSAARHLGLLKEESEGAATPRPHESISTKDDVILPRADTFLERETRRRLFWGIFLLDRYSAVATSFAFRIGESEIDRLLPVREVLWSADTMGEPRTMWLRTEARRTDSLNEFENMDQFGYLIQIIHILSLIHDFLRQPVHIHSFNEVIQWQMTYRQLNQEIDDWHNALPDKIKNWAHLTPMVAMINAAYHTTVIRLHSSAGYSLIKSDFFTSSPSAARRCVQAAKNMVVLARQVSAMGNWECLGPHYAWSLWVSARLLLVDSVTSNKGAFPVDLEFLIAALKQMGQVWKVAARYWEILSLVIDEELELRGTPGSDQRRSTALLSDMRRNAYALDYLLSNKYDQPDRDISQPPKSSPETGLGYPDINGMFDFFNWPRPLDSDGTATPMLHSLDEYKNILSREGFELDSNQEDWLIKKT</sequence>
<evidence type="ECO:0000256" key="5">
    <source>
        <dbReference type="ARBA" id="ARBA00023242"/>
    </source>
</evidence>
<keyword evidence="2" id="KW-0479">Metal-binding</keyword>
<dbReference type="Gene3D" id="4.10.240.10">
    <property type="entry name" value="Zn(2)-C6 fungal-type DNA-binding domain"/>
    <property type="match status" value="1"/>
</dbReference>
<evidence type="ECO:0000256" key="7">
    <source>
        <dbReference type="SAM" id="MobiDB-lite"/>
    </source>
</evidence>
<evidence type="ECO:0000256" key="3">
    <source>
        <dbReference type="ARBA" id="ARBA00023015"/>
    </source>
</evidence>
<dbReference type="InterPro" id="IPR036864">
    <property type="entry name" value="Zn2-C6_fun-type_DNA-bd_sf"/>
</dbReference>
<dbReference type="GO" id="GO:0008270">
    <property type="term" value="F:zinc ion binding"/>
    <property type="evidence" value="ECO:0007669"/>
    <property type="project" value="InterPro"/>
</dbReference>
<dbReference type="InterPro" id="IPR001138">
    <property type="entry name" value="Zn2Cys6_DnaBD"/>
</dbReference>
<feature type="domain" description="Zn(2)-C6 fungal-type" evidence="8">
    <location>
        <begin position="32"/>
        <end position="62"/>
    </location>
</feature>
<gene>
    <name evidence="9" type="ORF">TRICI_006119</name>
</gene>
<evidence type="ECO:0000259" key="8">
    <source>
        <dbReference type="PROSITE" id="PS50048"/>
    </source>
</evidence>
<dbReference type="GO" id="GO:0005634">
    <property type="term" value="C:nucleus"/>
    <property type="evidence" value="ECO:0007669"/>
    <property type="project" value="UniProtKB-SubCell"/>
</dbReference>
<dbReference type="CDD" id="cd00067">
    <property type="entry name" value="GAL4"/>
    <property type="match status" value="1"/>
</dbReference>
<keyword evidence="5" id="KW-0539">Nucleus</keyword>
<dbReference type="AlphaFoldDB" id="A0A642UKQ2"/>
<accession>A0A642UKQ2</accession>
<dbReference type="Pfam" id="PF00172">
    <property type="entry name" value="Zn_clus"/>
    <property type="match status" value="1"/>
</dbReference>
<keyword evidence="3" id="KW-0805">Transcription regulation</keyword>
<keyword evidence="10" id="KW-1185">Reference proteome</keyword>
<feature type="coiled-coil region" evidence="6">
    <location>
        <begin position="82"/>
        <end position="109"/>
    </location>
</feature>
<dbReference type="InterPro" id="IPR050815">
    <property type="entry name" value="TF_fung"/>
</dbReference>
<evidence type="ECO:0000256" key="4">
    <source>
        <dbReference type="ARBA" id="ARBA00023163"/>
    </source>
</evidence>
<dbReference type="SMART" id="SM00906">
    <property type="entry name" value="Fungal_trans"/>
    <property type="match status" value="1"/>
</dbReference>
<dbReference type="SMART" id="SM00066">
    <property type="entry name" value="GAL4"/>
    <property type="match status" value="1"/>
</dbReference>
<dbReference type="PANTHER" id="PTHR47338">
    <property type="entry name" value="ZN(II)2CYS6 TRANSCRIPTION FACTOR (EUROFUNG)-RELATED"/>
    <property type="match status" value="1"/>
</dbReference>
<evidence type="ECO:0000313" key="10">
    <source>
        <dbReference type="Proteomes" id="UP000761534"/>
    </source>
</evidence>
<dbReference type="GO" id="GO:0000981">
    <property type="term" value="F:DNA-binding transcription factor activity, RNA polymerase II-specific"/>
    <property type="evidence" value="ECO:0007669"/>
    <property type="project" value="InterPro"/>
</dbReference>
<keyword evidence="6" id="KW-0175">Coiled coil</keyword>
<protein>
    <recommendedName>
        <fullName evidence="8">Zn(2)-C6 fungal-type domain-containing protein</fullName>
    </recommendedName>
</protein>
<reference evidence="9" key="1">
    <citation type="journal article" date="2019" name="G3 (Bethesda)">
        <title>Genome Assemblies of Two Rare Opportunistic Yeast Pathogens: Diutina rugosa (syn. Candida rugosa) and Trichomonascus ciferrii (syn. Candida ciferrii).</title>
        <authorList>
            <person name="Mixao V."/>
            <person name="Saus E."/>
            <person name="Hansen A.P."/>
            <person name="Lass-Florl C."/>
            <person name="Gabaldon T."/>
        </authorList>
    </citation>
    <scope>NUCLEOTIDE SEQUENCE</scope>
    <source>
        <strain evidence="9">CBS 4856</strain>
    </source>
</reference>
<dbReference type="VEuPathDB" id="FungiDB:TRICI_006119"/>
<dbReference type="PROSITE" id="PS50048">
    <property type="entry name" value="ZN2_CY6_FUNGAL_2"/>
    <property type="match status" value="1"/>
</dbReference>
<feature type="region of interest" description="Disordered" evidence="7">
    <location>
        <begin position="1"/>
        <end position="31"/>
    </location>
</feature>
<organism evidence="9 10">
    <name type="scientific">Trichomonascus ciferrii</name>
    <dbReference type="NCBI Taxonomy" id="44093"/>
    <lineage>
        <taxon>Eukaryota</taxon>
        <taxon>Fungi</taxon>
        <taxon>Dikarya</taxon>
        <taxon>Ascomycota</taxon>
        <taxon>Saccharomycotina</taxon>
        <taxon>Dipodascomycetes</taxon>
        <taxon>Dipodascales</taxon>
        <taxon>Trichomonascaceae</taxon>
        <taxon>Trichomonascus</taxon>
        <taxon>Trichomonascus ciferrii complex</taxon>
    </lineage>
</organism>
<dbReference type="InterPro" id="IPR007219">
    <property type="entry name" value="XnlR_reg_dom"/>
</dbReference>
<comment type="caution">
    <text evidence="9">The sequence shown here is derived from an EMBL/GenBank/DDBJ whole genome shotgun (WGS) entry which is preliminary data.</text>
</comment>
<dbReference type="GO" id="GO:0006351">
    <property type="term" value="P:DNA-templated transcription"/>
    <property type="evidence" value="ECO:0007669"/>
    <property type="project" value="InterPro"/>
</dbReference>
<dbReference type="PROSITE" id="PS00463">
    <property type="entry name" value="ZN2_CY6_FUNGAL_1"/>
    <property type="match status" value="1"/>
</dbReference>
<dbReference type="Pfam" id="PF04082">
    <property type="entry name" value="Fungal_trans"/>
    <property type="match status" value="1"/>
</dbReference>